<name>A0A3M9XJ52_9HYPH</name>
<organism evidence="1 2">
    <name type="scientific">Methylocystis hirsuta</name>
    <dbReference type="NCBI Taxonomy" id="369798"/>
    <lineage>
        <taxon>Bacteria</taxon>
        <taxon>Pseudomonadati</taxon>
        <taxon>Pseudomonadota</taxon>
        <taxon>Alphaproteobacteria</taxon>
        <taxon>Hyphomicrobiales</taxon>
        <taxon>Methylocystaceae</taxon>
        <taxon>Methylocystis</taxon>
    </lineage>
</organism>
<gene>
    <name evidence="1" type="ORF">D1O30_21110</name>
</gene>
<evidence type="ECO:0000313" key="2">
    <source>
        <dbReference type="Proteomes" id="UP000268623"/>
    </source>
</evidence>
<dbReference type="Proteomes" id="UP000268623">
    <property type="component" value="Unassembled WGS sequence"/>
</dbReference>
<dbReference type="AlphaFoldDB" id="A0A3M9XJ52"/>
<evidence type="ECO:0000313" key="1">
    <source>
        <dbReference type="EMBL" id="RNJ47944.1"/>
    </source>
</evidence>
<proteinExistence type="predicted"/>
<accession>A0A3M9XJ52</accession>
<keyword evidence="2" id="KW-1185">Reference proteome</keyword>
<comment type="caution">
    <text evidence="1">The sequence shown here is derived from an EMBL/GenBank/DDBJ whole genome shotgun (WGS) entry which is preliminary data.</text>
</comment>
<dbReference type="EMBL" id="QWDD01000004">
    <property type="protein sequence ID" value="RNJ47944.1"/>
    <property type="molecule type" value="Genomic_DNA"/>
</dbReference>
<reference evidence="1 2" key="1">
    <citation type="submission" date="2018-08" db="EMBL/GenBank/DDBJ databases">
        <title>Genome sequence of Methylocystis hirsuta CSC1, a methanotroph able to accumulate PHAs.</title>
        <authorList>
            <person name="Bordel S."/>
            <person name="Rodriguez E."/>
            <person name="Gancedo J."/>
            <person name="Munoz R."/>
        </authorList>
    </citation>
    <scope>NUCLEOTIDE SEQUENCE [LARGE SCALE GENOMIC DNA]</scope>
    <source>
        <strain evidence="1 2">CSC1</strain>
    </source>
</reference>
<protein>
    <submittedName>
        <fullName evidence="1">Uncharacterized protein</fullName>
    </submittedName>
</protein>
<sequence>MTPPANLFHLRRFVPSVCCLVQLFRVFFAQTQNPVEIRFGGRSLQQLSVHADPLTLQLHFDMSALLLPDVLVASVGSHLGVRMRFHKNQ</sequence>